<evidence type="ECO:0000256" key="8">
    <source>
        <dbReference type="SAM" id="MobiDB-lite"/>
    </source>
</evidence>
<dbReference type="GeneID" id="63743235"/>
<evidence type="ECO:0000313" key="13">
    <source>
        <dbReference type="Proteomes" id="UP000184383"/>
    </source>
</evidence>
<dbReference type="Gene3D" id="3.30.750.24">
    <property type="entry name" value="STAS domain"/>
    <property type="match status" value="1"/>
</dbReference>
<evidence type="ECO:0000256" key="2">
    <source>
        <dbReference type="ARBA" id="ARBA00022448"/>
    </source>
</evidence>
<keyword evidence="2" id="KW-0813">Transport</keyword>
<dbReference type="SUPFAM" id="SSF52091">
    <property type="entry name" value="SpoIIaa-like"/>
    <property type="match status" value="1"/>
</dbReference>
<dbReference type="Proteomes" id="UP000184383">
    <property type="component" value="Unassembled WGS sequence"/>
</dbReference>
<keyword evidence="7 9" id="KW-0472">Membrane</keyword>
<feature type="transmembrane region" description="Helical" evidence="9">
    <location>
        <begin position="602"/>
        <end position="634"/>
    </location>
</feature>
<evidence type="ECO:0000256" key="9">
    <source>
        <dbReference type="SAM" id="Phobius"/>
    </source>
</evidence>
<keyword evidence="3" id="KW-0926">Vacuole</keyword>
<dbReference type="AlphaFoldDB" id="A0A1L9S066"/>
<dbReference type="InterPro" id="IPR014710">
    <property type="entry name" value="RmlC-like_jellyroll"/>
</dbReference>
<dbReference type="SUPFAM" id="SSF51206">
    <property type="entry name" value="cAMP-binding domain-like"/>
    <property type="match status" value="1"/>
</dbReference>
<dbReference type="PANTHER" id="PTHR43310">
    <property type="entry name" value="SULFATE TRANSPORTER YBAR-RELATED"/>
    <property type="match status" value="1"/>
</dbReference>
<dbReference type="STRING" id="1073089.A0A1L9S066"/>
<feature type="transmembrane region" description="Helical" evidence="9">
    <location>
        <begin position="432"/>
        <end position="454"/>
    </location>
</feature>
<feature type="transmembrane region" description="Helical" evidence="9">
    <location>
        <begin position="390"/>
        <end position="412"/>
    </location>
</feature>
<dbReference type="PROSITE" id="PS50801">
    <property type="entry name" value="STAS"/>
    <property type="match status" value="1"/>
</dbReference>
<evidence type="ECO:0000313" key="12">
    <source>
        <dbReference type="EMBL" id="OJJ40488.1"/>
    </source>
</evidence>
<dbReference type="PROSITE" id="PS50042">
    <property type="entry name" value="CNMP_BINDING_3"/>
    <property type="match status" value="1"/>
</dbReference>
<keyword evidence="5" id="KW-0029">Amino-acid transport</keyword>
<proteinExistence type="predicted"/>
<organism evidence="12 13">
    <name type="scientific">Aspergillus wentii DTO 134E9</name>
    <dbReference type="NCBI Taxonomy" id="1073089"/>
    <lineage>
        <taxon>Eukaryota</taxon>
        <taxon>Fungi</taxon>
        <taxon>Dikarya</taxon>
        <taxon>Ascomycota</taxon>
        <taxon>Pezizomycotina</taxon>
        <taxon>Eurotiomycetes</taxon>
        <taxon>Eurotiomycetidae</taxon>
        <taxon>Eurotiales</taxon>
        <taxon>Aspergillaceae</taxon>
        <taxon>Aspergillus</taxon>
        <taxon>Aspergillus subgen. Cremei</taxon>
    </lineage>
</organism>
<gene>
    <name evidence="12" type="ORF">ASPWEDRAFT_101474</name>
</gene>
<dbReference type="PANTHER" id="PTHR43310:SF4">
    <property type="entry name" value="AFR304WP"/>
    <property type="match status" value="1"/>
</dbReference>
<evidence type="ECO:0000256" key="4">
    <source>
        <dbReference type="ARBA" id="ARBA00022692"/>
    </source>
</evidence>
<feature type="transmembrane region" description="Helical" evidence="9">
    <location>
        <begin position="357"/>
        <end position="378"/>
    </location>
</feature>
<dbReference type="InterPro" id="IPR002645">
    <property type="entry name" value="STAS_dom"/>
</dbReference>
<feature type="transmembrane region" description="Helical" evidence="9">
    <location>
        <begin position="655"/>
        <end position="687"/>
    </location>
</feature>
<dbReference type="OrthoDB" id="409725at2759"/>
<sequence length="1056" mass="115592">MGVFNPRGRSDSRVSGLPPHSSPSFVDDLAPEHAMTATSPPGAFGVESSANALGGNSYHRTPTRSFYHRSFNNTDPAPYASQGLREQTAELASFALSLNTASGPSPSDRPALPPSLDLFDPDRNSDTGSGSGGGLHDLPGGTSAPVAGSSALTDLIRTSPPDSLDGEGEDGSESQAAMVTKPPITVRQPESPSTERTSLLRSKNSQSYGVVDDVENQGRARKRQPGSFSKAFSTIARTSRILSSPKSWDRRVVWREGVVYPASLLPSVFLGLLLNILDALSYGMILFPLGEPIFSELGSDGISMFYVSTIIAQLVFSGGGSIFKGGIGSEMIEVVPFFHQMAFTILNRVGQDNPKSVIATTILSFSVSSILTGLVFFLMGTCRLGSLIGFFPRHILIGCIGGVGFFLFLTGIEVSARLPGSFEFTIPTMQTLFNVDSLFLWMIPLFLAIGLLVLKRFVRSNFLVGAYFIGVALVFYIVKFSCNVSMERLRTRGWVFDAPASSNPWYHFYTLYDFGAVNWPAFLDTIPAMFALTFFGVLHVPINVPALGISTGEDNLNVDQELMAHGVTNALSGFAGSIQNYLVYTNSLLFIDSGGNSRLAGFMLAMATTGILFVGPVIVGFIPVMVVGALIFMLGIELMQEALVDTWGKLHRLEYLTVVIIIVTMGTVDFVVGIIVGIVLACVSFVVQTSRKSAIRATYSGKITGSTVRRPPIQQRFLREAGQQTLIIKLAGYLFFGTITNVEKMMRGLIEEEAFNRRPIRFVILDFSRVYGLDFSAAEAFTRINRILRKRNVQTTISGLDVEGDVGRGLQNVGLFETGNGVPIFEDLNSALEFCENDYLKVFYSHREAVLRRNESSPFLEVPVPPNQPQLGDGLVSSPRRLYLQQVATSTIHEDETAVVVPAAWSAMRQPLPLLLQTFQGLSSQNEDFWYPACEYFTRDTYAAGTVLYEEGDVPKGFYLLEAGMLRAEYELPQGRYFELIVAGRPCGELPFFSETRRTATVKAEQECVTWCLNAEKWKEMREREPAIAQELLTVSLKLTTERMDSITSYVLTTAA</sequence>
<dbReference type="CDD" id="cd07042">
    <property type="entry name" value="STAS_SulP_like_sulfate_transporter"/>
    <property type="match status" value="1"/>
</dbReference>
<feature type="compositionally biased region" description="Polar residues" evidence="8">
    <location>
        <begin position="188"/>
        <end position="207"/>
    </location>
</feature>
<dbReference type="Gene3D" id="2.60.120.10">
    <property type="entry name" value="Jelly Rolls"/>
    <property type="match status" value="1"/>
</dbReference>
<evidence type="ECO:0008006" key="14">
    <source>
        <dbReference type="Google" id="ProtNLM"/>
    </source>
</evidence>
<name>A0A1L9S066_ASPWE</name>
<feature type="domain" description="STAS" evidence="11">
    <location>
        <begin position="726"/>
        <end position="835"/>
    </location>
</feature>
<keyword evidence="4 9" id="KW-0812">Transmembrane</keyword>
<evidence type="ECO:0000256" key="3">
    <source>
        <dbReference type="ARBA" id="ARBA00022554"/>
    </source>
</evidence>
<dbReference type="InterPro" id="IPR000595">
    <property type="entry name" value="cNMP-bd_dom"/>
</dbReference>
<dbReference type="InterPro" id="IPR052706">
    <property type="entry name" value="Membrane-Transporter-like"/>
</dbReference>
<evidence type="ECO:0000256" key="7">
    <source>
        <dbReference type="ARBA" id="ARBA00023136"/>
    </source>
</evidence>
<feature type="region of interest" description="Disordered" evidence="8">
    <location>
        <begin position="1"/>
        <end position="57"/>
    </location>
</feature>
<evidence type="ECO:0000256" key="5">
    <source>
        <dbReference type="ARBA" id="ARBA00022970"/>
    </source>
</evidence>
<feature type="transmembrane region" description="Helical" evidence="9">
    <location>
        <begin position="301"/>
        <end position="323"/>
    </location>
</feature>
<evidence type="ECO:0000259" key="10">
    <source>
        <dbReference type="PROSITE" id="PS50042"/>
    </source>
</evidence>
<dbReference type="Pfam" id="PF00916">
    <property type="entry name" value="Sulfate_transp"/>
    <property type="match status" value="1"/>
</dbReference>
<dbReference type="VEuPathDB" id="FungiDB:ASPWEDRAFT_101474"/>
<dbReference type="RefSeq" id="XP_040694164.1">
    <property type="nucleotide sequence ID" value="XM_040827387.1"/>
</dbReference>
<keyword evidence="6 9" id="KW-1133">Transmembrane helix</keyword>
<protein>
    <recommendedName>
        <fullName evidence="14">STAS domain-containing protein</fullName>
    </recommendedName>
</protein>
<dbReference type="InterPro" id="IPR018490">
    <property type="entry name" value="cNMP-bd_dom_sf"/>
</dbReference>
<dbReference type="InterPro" id="IPR036513">
    <property type="entry name" value="STAS_dom_sf"/>
</dbReference>
<dbReference type="FunFam" id="3.30.750.24:FF:000012">
    <property type="entry name" value="Sulfate transporter family protein"/>
    <property type="match status" value="1"/>
</dbReference>
<dbReference type="SMART" id="SM00100">
    <property type="entry name" value="cNMP"/>
    <property type="match status" value="1"/>
</dbReference>
<evidence type="ECO:0000256" key="1">
    <source>
        <dbReference type="ARBA" id="ARBA00004128"/>
    </source>
</evidence>
<dbReference type="CDD" id="cd00038">
    <property type="entry name" value="CAP_ED"/>
    <property type="match status" value="1"/>
</dbReference>
<evidence type="ECO:0000259" key="11">
    <source>
        <dbReference type="PROSITE" id="PS50801"/>
    </source>
</evidence>
<accession>A0A1L9S066</accession>
<feature type="transmembrane region" description="Helical" evidence="9">
    <location>
        <begin position="268"/>
        <end position="289"/>
    </location>
</feature>
<comment type="subcellular location">
    <subcellularLocation>
        <location evidence="1">Vacuole membrane</location>
        <topology evidence="1">Multi-pass membrane protein</topology>
    </subcellularLocation>
</comment>
<dbReference type="InterPro" id="IPR011547">
    <property type="entry name" value="SLC26A/SulP_dom"/>
</dbReference>
<feature type="region of interest" description="Disordered" evidence="8">
    <location>
        <begin position="98"/>
        <end position="207"/>
    </location>
</feature>
<dbReference type="Pfam" id="PF00027">
    <property type="entry name" value="cNMP_binding"/>
    <property type="match status" value="1"/>
</dbReference>
<keyword evidence="13" id="KW-1185">Reference proteome</keyword>
<feature type="transmembrane region" description="Helical" evidence="9">
    <location>
        <begin position="461"/>
        <end position="478"/>
    </location>
</feature>
<dbReference type="FunFam" id="2.60.120.10:FF:000141">
    <property type="entry name" value="Sulfate transporter family protein"/>
    <property type="match status" value="1"/>
</dbReference>
<reference evidence="13" key="1">
    <citation type="journal article" date="2017" name="Genome Biol.">
        <title>Comparative genomics reveals high biological diversity and specific adaptations in the industrially and medically important fungal genus Aspergillus.</title>
        <authorList>
            <person name="de Vries R.P."/>
            <person name="Riley R."/>
            <person name="Wiebenga A."/>
            <person name="Aguilar-Osorio G."/>
            <person name="Amillis S."/>
            <person name="Uchima C.A."/>
            <person name="Anderluh G."/>
            <person name="Asadollahi M."/>
            <person name="Askin M."/>
            <person name="Barry K."/>
            <person name="Battaglia E."/>
            <person name="Bayram O."/>
            <person name="Benocci T."/>
            <person name="Braus-Stromeyer S.A."/>
            <person name="Caldana C."/>
            <person name="Canovas D."/>
            <person name="Cerqueira G.C."/>
            <person name="Chen F."/>
            <person name="Chen W."/>
            <person name="Choi C."/>
            <person name="Clum A."/>
            <person name="Dos Santos R.A."/>
            <person name="Damasio A.R."/>
            <person name="Diallinas G."/>
            <person name="Emri T."/>
            <person name="Fekete E."/>
            <person name="Flipphi M."/>
            <person name="Freyberg S."/>
            <person name="Gallo A."/>
            <person name="Gournas C."/>
            <person name="Habgood R."/>
            <person name="Hainaut M."/>
            <person name="Harispe M.L."/>
            <person name="Henrissat B."/>
            <person name="Hilden K.S."/>
            <person name="Hope R."/>
            <person name="Hossain A."/>
            <person name="Karabika E."/>
            <person name="Karaffa L."/>
            <person name="Karanyi Z."/>
            <person name="Krasevec N."/>
            <person name="Kuo A."/>
            <person name="Kusch H."/>
            <person name="LaButti K."/>
            <person name="Lagendijk E.L."/>
            <person name="Lapidus A."/>
            <person name="Levasseur A."/>
            <person name="Lindquist E."/>
            <person name="Lipzen A."/>
            <person name="Logrieco A.F."/>
            <person name="MacCabe A."/>
            <person name="Maekelae M.R."/>
            <person name="Malavazi I."/>
            <person name="Melin P."/>
            <person name="Meyer V."/>
            <person name="Mielnichuk N."/>
            <person name="Miskei M."/>
            <person name="Molnar A.P."/>
            <person name="Mule G."/>
            <person name="Ngan C.Y."/>
            <person name="Orejas M."/>
            <person name="Orosz E."/>
            <person name="Ouedraogo J.P."/>
            <person name="Overkamp K.M."/>
            <person name="Park H.-S."/>
            <person name="Perrone G."/>
            <person name="Piumi F."/>
            <person name="Punt P.J."/>
            <person name="Ram A.F."/>
            <person name="Ramon A."/>
            <person name="Rauscher S."/>
            <person name="Record E."/>
            <person name="Riano-Pachon D.M."/>
            <person name="Robert V."/>
            <person name="Roehrig J."/>
            <person name="Ruller R."/>
            <person name="Salamov A."/>
            <person name="Salih N.S."/>
            <person name="Samson R.A."/>
            <person name="Sandor E."/>
            <person name="Sanguinetti M."/>
            <person name="Schuetze T."/>
            <person name="Sepcic K."/>
            <person name="Shelest E."/>
            <person name="Sherlock G."/>
            <person name="Sophianopoulou V."/>
            <person name="Squina F.M."/>
            <person name="Sun H."/>
            <person name="Susca A."/>
            <person name="Todd R.B."/>
            <person name="Tsang A."/>
            <person name="Unkles S.E."/>
            <person name="van de Wiele N."/>
            <person name="van Rossen-Uffink D."/>
            <person name="Oliveira J.V."/>
            <person name="Vesth T.C."/>
            <person name="Visser J."/>
            <person name="Yu J.-H."/>
            <person name="Zhou M."/>
            <person name="Andersen M.R."/>
            <person name="Archer D.B."/>
            <person name="Baker S.E."/>
            <person name="Benoit I."/>
            <person name="Brakhage A.A."/>
            <person name="Braus G.H."/>
            <person name="Fischer R."/>
            <person name="Frisvad J.C."/>
            <person name="Goldman G.H."/>
            <person name="Houbraken J."/>
            <person name="Oakley B."/>
            <person name="Pocsi I."/>
            <person name="Scazzocchio C."/>
            <person name="Seiboth B."/>
            <person name="vanKuyk P.A."/>
            <person name="Wortman J."/>
            <person name="Dyer P.S."/>
            <person name="Grigoriev I.V."/>
        </authorList>
    </citation>
    <scope>NUCLEOTIDE SEQUENCE [LARGE SCALE GENOMIC DNA]</scope>
    <source>
        <strain evidence="13">DTO 134E9</strain>
    </source>
</reference>
<dbReference type="EMBL" id="KV878209">
    <property type="protein sequence ID" value="OJJ40488.1"/>
    <property type="molecule type" value="Genomic_DNA"/>
</dbReference>
<dbReference type="GO" id="GO:0000329">
    <property type="term" value="C:fungal-type vacuole membrane"/>
    <property type="evidence" value="ECO:0007669"/>
    <property type="project" value="UniProtKB-ARBA"/>
</dbReference>
<feature type="domain" description="Cyclic nucleotide-binding" evidence="10">
    <location>
        <begin position="942"/>
        <end position="1021"/>
    </location>
</feature>
<dbReference type="GO" id="GO:0034490">
    <property type="term" value="P:basic amino acid transmembrane import into vacuole"/>
    <property type="evidence" value="ECO:0007669"/>
    <property type="project" value="UniProtKB-ARBA"/>
</dbReference>
<evidence type="ECO:0000256" key="6">
    <source>
        <dbReference type="ARBA" id="ARBA00022989"/>
    </source>
</evidence>
<dbReference type="Pfam" id="PF01740">
    <property type="entry name" value="STAS"/>
    <property type="match status" value="1"/>
</dbReference>